<dbReference type="Pfam" id="PF22528">
    <property type="entry name" value="PRMT_C"/>
    <property type="match status" value="1"/>
</dbReference>
<dbReference type="InterPro" id="IPR055135">
    <property type="entry name" value="PRMT_dom"/>
</dbReference>
<keyword evidence="6 15" id="KW-0489">Methyltransferase</keyword>
<dbReference type="InterPro" id="IPR036236">
    <property type="entry name" value="Znf_C2H2_sf"/>
</dbReference>
<evidence type="ECO:0000259" key="19">
    <source>
        <dbReference type="Pfam" id="PF21137"/>
    </source>
</evidence>
<feature type="domain" description="Protein arginine N-methyltransferase" evidence="20">
    <location>
        <begin position="350"/>
        <end position="531"/>
    </location>
</feature>
<organism evidence="21 22">
    <name type="scientific">Cladophialophora immunda</name>
    <dbReference type="NCBI Taxonomy" id="569365"/>
    <lineage>
        <taxon>Eukaryota</taxon>
        <taxon>Fungi</taxon>
        <taxon>Dikarya</taxon>
        <taxon>Ascomycota</taxon>
        <taxon>Pezizomycotina</taxon>
        <taxon>Eurotiomycetes</taxon>
        <taxon>Chaetothyriomycetidae</taxon>
        <taxon>Chaetothyriales</taxon>
        <taxon>Herpotrichiellaceae</taxon>
        <taxon>Cladophialophora</taxon>
    </lineage>
</organism>
<dbReference type="HOGENOM" id="CLU_017375_6_0_1"/>
<feature type="domain" description="Methyltransferase" evidence="18">
    <location>
        <begin position="247"/>
        <end position="328"/>
    </location>
</feature>
<dbReference type="CDD" id="cd02440">
    <property type="entry name" value="AdoMet_MTases"/>
    <property type="match status" value="1"/>
</dbReference>
<proteinExistence type="predicted"/>
<dbReference type="GO" id="GO:0005634">
    <property type="term" value="C:nucleus"/>
    <property type="evidence" value="ECO:0007669"/>
    <property type="project" value="UniProtKB-SubCell"/>
</dbReference>
<evidence type="ECO:0000256" key="10">
    <source>
        <dbReference type="ARBA" id="ARBA00022771"/>
    </source>
</evidence>
<comment type="subcellular location">
    <subcellularLocation>
        <location evidence="2">Cytoplasm</location>
        <location evidence="2">Cytosol</location>
    </subcellularLocation>
    <subcellularLocation>
        <location evidence="1">Nucleus</location>
    </subcellularLocation>
</comment>
<dbReference type="InterPro" id="IPR049482">
    <property type="entry name" value="ANM3-like_C2H2_Zf"/>
</dbReference>
<dbReference type="Pfam" id="PF13649">
    <property type="entry name" value="Methyltransf_25"/>
    <property type="match status" value="1"/>
</dbReference>
<evidence type="ECO:0000256" key="17">
    <source>
        <dbReference type="SAM" id="MobiDB-lite"/>
    </source>
</evidence>
<evidence type="ECO:0000256" key="13">
    <source>
        <dbReference type="ARBA" id="ARBA00047384"/>
    </source>
</evidence>
<dbReference type="FunFam" id="3.40.50.150:FF:000034">
    <property type="entry name" value="Protein arginine N-methyltransferase 3"/>
    <property type="match status" value="1"/>
</dbReference>
<dbReference type="PROSITE" id="PS51678">
    <property type="entry name" value="SAM_MT_PRMT"/>
    <property type="match status" value="1"/>
</dbReference>
<evidence type="ECO:0000313" key="21">
    <source>
        <dbReference type="EMBL" id="KIW23657.1"/>
    </source>
</evidence>
<evidence type="ECO:0000256" key="12">
    <source>
        <dbReference type="ARBA" id="ARBA00023242"/>
    </source>
</evidence>
<comment type="catalytic activity">
    <reaction evidence="13">
        <text>L-arginyl-[protein] + 2 S-adenosyl-L-methionine = N(omega),N(omega)-dimethyl-L-arginyl-[protein] + 2 S-adenosyl-L-homocysteine + 2 H(+)</text>
        <dbReference type="Rhea" id="RHEA:48096"/>
        <dbReference type="Rhea" id="RHEA-COMP:10532"/>
        <dbReference type="Rhea" id="RHEA-COMP:11991"/>
        <dbReference type="ChEBI" id="CHEBI:15378"/>
        <dbReference type="ChEBI" id="CHEBI:29965"/>
        <dbReference type="ChEBI" id="CHEBI:57856"/>
        <dbReference type="ChEBI" id="CHEBI:59789"/>
        <dbReference type="ChEBI" id="CHEBI:61897"/>
        <dbReference type="EC" id="2.1.1.319"/>
    </reaction>
    <physiologicalReaction direction="left-to-right" evidence="13">
        <dbReference type="Rhea" id="RHEA:48097"/>
    </physiologicalReaction>
</comment>
<dbReference type="Gene3D" id="2.70.160.11">
    <property type="entry name" value="Hnrnp arginine n-methyltransferase1"/>
    <property type="match status" value="1"/>
</dbReference>
<dbReference type="OrthoDB" id="7848332at2759"/>
<keyword evidence="7 15" id="KW-0808">Transferase</keyword>
<dbReference type="EMBL" id="KN847046">
    <property type="protein sequence ID" value="KIW23657.1"/>
    <property type="molecule type" value="Genomic_DNA"/>
</dbReference>
<evidence type="ECO:0000256" key="7">
    <source>
        <dbReference type="ARBA" id="ARBA00022679"/>
    </source>
</evidence>
<dbReference type="GO" id="GO:0008270">
    <property type="term" value="F:zinc ion binding"/>
    <property type="evidence" value="ECO:0007669"/>
    <property type="project" value="UniProtKB-KW"/>
</dbReference>
<evidence type="ECO:0000256" key="16">
    <source>
        <dbReference type="SAM" id="Coils"/>
    </source>
</evidence>
<evidence type="ECO:0000256" key="8">
    <source>
        <dbReference type="ARBA" id="ARBA00022691"/>
    </source>
</evidence>
<accession>A0A0D2AFK8</accession>
<feature type="compositionally biased region" description="Polar residues" evidence="17">
    <location>
        <begin position="175"/>
        <end position="186"/>
    </location>
</feature>
<evidence type="ECO:0000256" key="9">
    <source>
        <dbReference type="ARBA" id="ARBA00022723"/>
    </source>
</evidence>
<evidence type="ECO:0000256" key="4">
    <source>
        <dbReference type="ARBA" id="ARBA00022490"/>
    </source>
</evidence>
<dbReference type="FunFam" id="2.70.160.11:FF:000016">
    <property type="entry name" value="Protein arginine methyltransferase RmtB"/>
    <property type="match status" value="1"/>
</dbReference>
<dbReference type="InterPro" id="IPR029063">
    <property type="entry name" value="SAM-dependent_MTases_sf"/>
</dbReference>
<name>A0A0D2AFK8_9EURO</name>
<dbReference type="GeneID" id="27351034"/>
<dbReference type="STRING" id="569365.A0A0D2AFK8"/>
<dbReference type="GO" id="GO:0042054">
    <property type="term" value="F:histone methyltransferase activity"/>
    <property type="evidence" value="ECO:0007669"/>
    <property type="project" value="TreeGrafter"/>
</dbReference>
<dbReference type="GO" id="GO:0035242">
    <property type="term" value="F:protein-arginine omega-N asymmetric methyltransferase activity"/>
    <property type="evidence" value="ECO:0007669"/>
    <property type="project" value="UniProtKB-EC"/>
</dbReference>
<sequence length="550" mass="61489">MAASTEPDVDGASDTSSLSDPLDTTNDEGWEDIERDEEPVTIVSLLDESTFPDAQSMLAHCRDTHGLDIWKLRQEFALDYLGLVRLVNYIRSEVTAGNSQPDVSSKTVFDDEKYLKPVLEDDALLYSLDDVFEEDVNPAPLSEVEQLREQLATLQSQFSAYREQVQNAMLDRFEQSQPSQESNATAQGAAPQAGDRGNSRAEQFDKDYFQSYSYNAIHESMIKDRIRTDAYRDFIYDHKHLFKDKVVLDVGCGTGILSMFCAKAGARLVIAVDNSGIIDKARENVFSNGLQEVVKCVRGKIEEVTLPVPKVDVIVSEWMGYCLLYESMLDSVIYARDKYLAEDGLMVPSHATLRIAPLADSDLKASHIDFWRDVYGFDMTAMLEKAHEEALIRVVDEKELAGASVAFLELDLHRTKVDDLTFTNPFSTTWQNDGVKTLEGFVIWFDIFFNTSRSQGIPAGMTAAEAKKKTGVVTFSTGPHSEATHWQQGVFLIKDPVGQFGPGDSIAGEVTYLKKQGQERSLDIDITWTKASAGGGKEKERVKKQRWILD</sequence>
<keyword evidence="16" id="KW-0175">Coiled coil</keyword>
<keyword evidence="4" id="KW-0963">Cytoplasm</keyword>
<evidence type="ECO:0000256" key="2">
    <source>
        <dbReference type="ARBA" id="ARBA00004514"/>
    </source>
</evidence>
<dbReference type="VEuPathDB" id="FungiDB:PV07_11840"/>
<keyword evidence="12" id="KW-0539">Nucleus</keyword>
<dbReference type="Gene3D" id="3.40.50.150">
    <property type="entry name" value="Vaccinia Virus protein VP39"/>
    <property type="match status" value="1"/>
</dbReference>
<evidence type="ECO:0000259" key="20">
    <source>
        <dbReference type="Pfam" id="PF22528"/>
    </source>
</evidence>
<dbReference type="AlphaFoldDB" id="A0A0D2AFK8"/>
<dbReference type="InterPro" id="IPR041698">
    <property type="entry name" value="Methyltransf_25"/>
</dbReference>
<keyword evidence="8 15" id="KW-0949">S-adenosyl-L-methionine</keyword>
<gene>
    <name evidence="21" type="ORF">PV07_11840</name>
</gene>
<protein>
    <recommendedName>
        <fullName evidence="3">type I protein arginine methyltransferase</fullName>
        <ecNumber evidence="3">2.1.1.319</ecNumber>
    </recommendedName>
</protein>
<feature type="region of interest" description="Disordered" evidence="17">
    <location>
        <begin position="173"/>
        <end position="199"/>
    </location>
</feature>
<dbReference type="GO" id="GO:0005829">
    <property type="term" value="C:cytosol"/>
    <property type="evidence" value="ECO:0007669"/>
    <property type="project" value="UniProtKB-SubCell"/>
</dbReference>
<dbReference type="SUPFAM" id="SSF57667">
    <property type="entry name" value="beta-beta-alpha zinc fingers"/>
    <property type="match status" value="1"/>
</dbReference>
<keyword evidence="5" id="KW-0597">Phosphoprotein</keyword>
<dbReference type="GO" id="GO:0032259">
    <property type="term" value="P:methylation"/>
    <property type="evidence" value="ECO:0007669"/>
    <property type="project" value="UniProtKB-KW"/>
</dbReference>
<dbReference type="Pfam" id="PF21137">
    <property type="entry name" value="ANM3_C2H2_Zf"/>
    <property type="match status" value="1"/>
</dbReference>
<keyword evidence="11" id="KW-0862">Zinc</keyword>
<reference evidence="21 22" key="1">
    <citation type="submission" date="2015-01" db="EMBL/GenBank/DDBJ databases">
        <title>The Genome Sequence of Cladophialophora immunda CBS83496.</title>
        <authorList>
            <consortium name="The Broad Institute Genomics Platform"/>
            <person name="Cuomo C."/>
            <person name="de Hoog S."/>
            <person name="Gorbushina A."/>
            <person name="Stielow B."/>
            <person name="Teixiera M."/>
            <person name="Abouelleil A."/>
            <person name="Chapman S.B."/>
            <person name="Priest M."/>
            <person name="Young S.K."/>
            <person name="Wortman J."/>
            <person name="Nusbaum C."/>
            <person name="Birren B."/>
        </authorList>
    </citation>
    <scope>NUCLEOTIDE SEQUENCE [LARGE SCALE GENOMIC DNA]</scope>
    <source>
        <strain evidence="21 22">CBS 83496</strain>
    </source>
</reference>
<evidence type="ECO:0000256" key="6">
    <source>
        <dbReference type="ARBA" id="ARBA00022603"/>
    </source>
</evidence>
<dbReference type="PANTHER" id="PTHR11006:SF116">
    <property type="entry name" value="PROTEIN METHYLTRANSFERASE"/>
    <property type="match status" value="1"/>
</dbReference>
<keyword evidence="9" id="KW-0479">Metal-binding</keyword>
<comment type="catalytic activity">
    <reaction evidence="14">
        <text>L-arginyl-[protein] + S-adenosyl-L-methionine = N(omega)-methyl-L-arginyl-[protein] + S-adenosyl-L-homocysteine + H(+)</text>
        <dbReference type="Rhea" id="RHEA:48100"/>
        <dbReference type="Rhea" id="RHEA-COMP:10532"/>
        <dbReference type="Rhea" id="RHEA-COMP:11990"/>
        <dbReference type="ChEBI" id="CHEBI:15378"/>
        <dbReference type="ChEBI" id="CHEBI:29965"/>
        <dbReference type="ChEBI" id="CHEBI:57856"/>
        <dbReference type="ChEBI" id="CHEBI:59789"/>
        <dbReference type="ChEBI" id="CHEBI:65280"/>
    </reaction>
    <physiologicalReaction direction="left-to-right" evidence="14">
        <dbReference type="Rhea" id="RHEA:48101"/>
    </physiologicalReaction>
</comment>
<evidence type="ECO:0000256" key="15">
    <source>
        <dbReference type="PROSITE-ProRule" id="PRU01015"/>
    </source>
</evidence>
<feature type="coiled-coil region" evidence="16">
    <location>
        <begin position="144"/>
        <end position="171"/>
    </location>
</feature>
<keyword evidence="22" id="KW-1185">Reference proteome</keyword>
<dbReference type="Proteomes" id="UP000054466">
    <property type="component" value="Unassembled WGS sequence"/>
</dbReference>
<feature type="compositionally biased region" description="Low complexity" evidence="17">
    <location>
        <begin position="13"/>
        <end position="24"/>
    </location>
</feature>
<evidence type="ECO:0000256" key="14">
    <source>
        <dbReference type="ARBA" id="ARBA00049303"/>
    </source>
</evidence>
<keyword evidence="10" id="KW-0863">Zinc-finger</keyword>
<feature type="compositionally biased region" description="Acidic residues" evidence="17">
    <location>
        <begin position="25"/>
        <end position="34"/>
    </location>
</feature>
<evidence type="ECO:0000256" key="5">
    <source>
        <dbReference type="ARBA" id="ARBA00022553"/>
    </source>
</evidence>
<dbReference type="RefSeq" id="XP_016243873.1">
    <property type="nucleotide sequence ID" value="XM_016399311.1"/>
</dbReference>
<feature type="domain" description="Protein arginine N-methyltransferase 3-like C2H2 zinc finger" evidence="19">
    <location>
        <begin position="73"/>
        <end position="117"/>
    </location>
</feature>
<evidence type="ECO:0000259" key="18">
    <source>
        <dbReference type="Pfam" id="PF13649"/>
    </source>
</evidence>
<dbReference type="EC" id="2.1.1.319" evidence="3"/>
<dbReference type="InterPro" id="IPR025799">
    <property type="entry name" value="Arg_MeTrfase"/>
</dbReference>
<dbReference type="SUPFAM" id="SSF53335">
    <property type="entry name" value="S-adenosyl-L-methionine-dependent methyltransferases"/>
    <property type="match status" value="1"/>
</dbReference>
<evidence type="ECO:0000256" key="3">
    <source>
        <dbReference type="ARBA" id="ARBA00011925"/>
    </source>
</evidence>
<evidence type="ECO:0000256" key="11">
    <source>
        <dbReference type="ARBA" id="ARBA00022833"/>
    </source>
</evidence>
<evidence type="ECO:0000313" key="22">
    <source>
        <dbReference type="Proteomes" id="UP000054466"/>
    </source>
</evidence>
<feature type="region of interest" description="Disordered" evidence="17">
    <location>
        <begin position="1"/>
        <end position="34"/>
    </location>
</feature>
<dbReference type="PANTHER" id="PTHR11006">
    <property type="entry name" value="PROTEIN ARGININE N-METHYLTRANSFERASE"/>
    <property type="match status" value="1"/>
</dbReference>
<evidence type="ECO:0000256" key="1">
    <source>
        <dbReference type="ARBA" id="ARBA00004123"/>
    </source>
</evidence>